<dbReference type="Gene3D" id="3.10.350.10">
    <property type="entry name" value="LysM domain"/>
    <property type="match status" value="1"/>
</dbReference>
<feature type="domain" description="LysM" evidence="2">
    <location>
        <begin position="268"/>
        <end position="313"/>
    </location>
</feature>
<dbReference type="PANTHER" id="PTHR33734">
    <property type="entry name" value="LYSM DOMAIN-CONTAINING GPI-ANCHORED PROTEIN 2"/>
    <property type="match status" value="1"/>
</dbReference>
<dbReference type="RefSeq" id="WP_060974611.1">
    <property type="nucleotide sequence ID" value="NZ_CP020452.2"/>
</dbReference>
<dbReference type="SUPFAM" id="SSF55166">
    <property type="entry name" value="Hedgehog/DD-peptidase"/>
    <property type="match status" value="1"/>
</dbReference>
<dbReference type="InterPro" id="IPR018392">
    <property type="entry name" value="LysM"/>
</dbReference>
<dbReference type="InterPro" id="IPR039561">
    <property type="entry name" value="Peptidase_M15C"/>
</dbReference>
<dbReference type="InterPro" id="IPR042047">
    <property type="entry name" value="SleB_dom1"/>
</dbReference>
<name>A0ABN4Y6E0_NEIMU</name>
<feature type="compositionally biased region" description="Polar residues" evidence="1">
    <location>
        <begin position="377"/>
        <end position="396"/>
    </location>
</feature>
<dbReference type="InterPro" id="IPR009045">
    <property type="entry name" value="Zn_M74/Hedgehog-like"/>
</dbReference>
<dbReference type="PANTHER" id="PTHR33734:SF22">
    <property type="entry name" value="MEMBRANE-BOUND LYTIC MUREIN TRANSGLYCOSYLASE D"/>
    <property type="match status" value="1"/>
</dbReference>
<keyword evidence="4" id="KW-1185">Reference proteome</keyword>
<dbReference type="InterPro" id="IPR036779">
    <property type="entry name" value="LysM_dom_sf"/>
</dbReference>
<protein>
    <submittedName>
        <fullName evidence="3">LysM peptidoglycan-binding domain-containing protein</fullName>
    </submittedName>
</protein>
<reference evidence="4" key="1">
    <citation type="submission" date="2017-03" db="EMBL/GenBank/DDBJ databases">
        <title>FDA dAtabase for Regulatory Grade micrObial Sequences (FDA-ARGOS): Supporting development and validation of Infectious Disease Dx tests.</title>
        <authorList>
            <person name="Campos J."/>
            <person name="Goldberg B."/>
            <person name="Tallon L."/>
            <person name="Sadzewicz L."/>
            <person name="Sengamalay N."/>
            <person name="Ott S."/>
            <person name="Godinez A."/>
            <person name="Nagaraj S."/>
            <person name="Vyas G."/>
            <person name="Aluvathingal J."/>
            <person name="Nadendla S."/>
            <person name="Geyer C."/>
            <person name="Nandy P."/>
            <person name="Hobson J."/>
            <person name="Sichtig H."/>
        </authorList>
    </citation>
    <scope>NUCLEOTIDE SEQUENCE [LARGE SCALE GENOMIC DNA]</scope>
    <source>
        <strain evidence="4">FDAARGOS_260</strain>
    </source>
</reference>
<accession>A0ABN4Y6E0</accession>
<dbReference type="Proteomes" id="UP000191272">
    <property type="component" value="Chromosome"/>
</dbReference>
<organism evidence="3 4">
    <name type="scientific">Neisseria mucosa</name>
    <dbReference type="NCBI Taxonomy" id="488"/>
    <lineage>
        <taxon>Bacteria</taxon>
        <taxon>Pseudomonadati</taxon>
        <taxon>Pseudomonadota</taxon>
        <taxon>Betaproteobacteria</taxon>
        <taxon>Neisseriales</taxon>
        <taxon>Neisseriaceae</taxon>
        <taxon>Neisseria</taxon>
    </lineage>
</organism>
<dbReference type="CDD" id="cd00118">
    <property type="entry name" value="LysM"/>
    <property type="match status" value="1"/>
</dbReference>
<feature type="region of interest" description="Disordered" evidence="1">
    <location>
        <begin position="317"/>
        <end position="423"/>
    </location>
</feature>
<sequence>MSQYSKEFILFVSTIAGEAGNSSSASWKAIAHVIMNRFKYKEWRRYQTINDVILKTGFDAATQKNQPFLSAYNSLSAGKPSPLVLRIIAAVRPIYDGMIKDPTGKVVLYYSPRAQSSLSRSKLHSYKPTPAWNFNLLEEVKIAGTENDDFKWYRYKNADKSKRLQIVNLDGEAIPNVPYEITHEKQGQEKVIIQGQTDQEGKTKEIPYQHAGKDVKVKINPNADKHMPKANIEGMISVTEIITKLISPYLKQRVILKPNGKPGNYAGMYHKVKKGETLTKIAQKLGTTVEALLHANPKIADPNKIYIGQKIRLPAKTGRPVARKENGEVKIDRPTKPRGTNTQPPAEKVQTKPTVNTGANTQTGNREVQIEKPKAQESGNQSSARKVQMSPSSDTETASRPKEDNGAKHTSPQLRQRREVKRVNSVDGKPVTVVKENRGIHDQNETKINKLHPQFQDKVRRFIQKVYEQHQIKLRIVQGYRTYREQDELYAKGRTMPGSIVTKAKGGQSNHNFGLAIDVFPIWQDGRLHMKKEDDAENIRLLKLIAHVGIEEGLAWGGNWRKFKDYPHFELKVGKNMAQLRAAVKAAGGDPLAVKYDI</sequence>
<dbReference type="CDD" id="cd14845">
    <property type="entry name" value="L-Ala-D-Glu_peptidase_like"/>
    <property type="match status" value="1"/>
</dbReference>
<dbReference type="SUPFAM" id="SSF54106">
    <property type="entry name" value="LysM domain"/>
    <property type="match status" value="1"/>
</dbReference>
<dbReference type="Gene3D" id="1.10.10.2520">
    <property type="entry name" value="Cell wall hydrolase SleB, domain 1"/>
    <property type="match status" value="1"/>
</dbReference>
<feature type="compositionally biased region" description="Basic and acidic residues" evidence="1">
    <location>
        <begin position="397"/>
        <end position="407"/>
    </location>
</feature>
<dbReference type="SMART" id="SM00257">
    <property type="entry name" value="LysM"/>
    <property type="match status" value="1"/>
</dbReference>
<evidence type="ECO:0000313" key="3">
    <source>
        <dbReference type="EMBL" id="ARC51496.1"/>
    </source>
</evidence>
<dbReference type="Gene3D" id="3.30.1380.10">
    <property type="match status" value="1"/>
</dbReference>
<feature type="compositionally biased region" description="Polar residues" evidence="1">
    <location>
        <begin position="351"/>
        <end position="366"/>
    </location>
</feature>
<dbReference type="EMBL" id="CP020452">
    <property type="protein sequence ID" value="ARC51496.1"/>
    <property type="molecule type" value="Genomic_DNA"/>
</dbReference>
<proteinExistence type="predicted"/>
<evidence type="ECO:0000256" key="1">
    <source>
        <dbReference type="SAM" id="MobiDB-lite"/>
    </source>
</evidence>
<dbReference type="Pfam" id="PF01476">
    <property type="entry name" value="LysM"/>
    <property type="match status" value="1"/>
</dbReference>
<evidence type="ECO:0000313" key="4">
    <source>
        <dbReference type="Proteomes" id="UP000191272"/>
    </source>
</evidence>
<feature type="compositionally biased region" description="Basic and acidic residues" evidence="1">
    <location>
        <begin position="322"/>
        <end position="335"/>
    </location>
</feature>
<gene>
    <name evidence="3" type="ORF">A6J88_09990</name>
</gene>
<evidence type="ECO:0000259" key="2">
    <source>
        <dbReference type="PROSITE" id="PS51782"/>
    </source>
</evidence>
<dbReference type="Pfam" id="PF13539">
    <property type="entry name" value="Peptidase_M15_4"/>
    <property type="match status" value="1"/>
</dbReference>
<dbReference type="PROSITE" id="PS51782">
    <property type="entry name" value="LYSM"/>
    <property type="match status" value="1"/>
</dbReference>